<gene>
    <name evidence="4" type="ORF">EV674_10647</name>
</gene>
<reference evidence="4 5" key="1">
    <citation type="submission" date="2019-03" db="EMBL/GenBank/DDBJ databases">
        <title>Genomic Encyclopedia of Type Strains, Phase IV (KMG-IV): sequencing the most valuable type-strain genomes for metagenomic binning, comparative biology and taxonomic classification.</title>
        <authorList>
            <person name="Goeker M."/>
        </authorList>
    </citation>
    <scope>NUCLEOTIDE SEQUENCE [LARGE SCALE GENOMIC DNA]</scope>
    <source>
        <strain evidence="4 5">DSM 1837</strain>
    </source>
</reference>
<dbReference type="SUPFAM" id="SSF49764">
    <property type="entry name" value="HSP20-like chaperones"/>
    <property type="match status" value="1"/>
</dbReference>
<evidence type="ECO:0000256" key="1">
    <source>
        <dbReference type="PROSITE-ProRule" id="PRU00285"/>
    </source>
</evidence>
<evidence type="ECO:0000313" key="4">
    <source>
        <dbReference type="EMBL" id="TCP19204.1"/>
    </source>
</evidence>
<dbReference type="Gene3D" id="2.60.40.790">
    <property type="match status" value="1"/>
</dbReference>
<evidence type="ECO:0000313" key="5">
    <source>
        <dbReference type="Proteomes" id="UP000295182"/>
    </source>
</evidence>
<protein>
    <submittedName>
        <fullName evidence="4">HSP20 family protein</fullName>
    </submittedName>
</protein>
<dbReference type="PANTHER" id="PTHR11527">
    <property type="entry name" value="HEAT-SHOCK PROTEIN 20 FAMILY MEMBER"/>
    <property type="match status" value="1"/>
</dbReference>
<dbReference type="RefSeq" id="WP_119012328.1">
    <property type="nucleotide sequence ID" value="NZ_QXNC01000004.1"/>
</dbReference>
<dbReference type="OrthoDB" id="9808910at2"/>
<dbReference type="AlphaFoldDB" id="A0A4R2NDN5"/>
<dbReference type="Pfam" id="PF00011">
    <property type="entry name" value="HSP20"/>
    <property type="match status" value="1"/>
</dbReference>
<keyword evidence="5" id="KW-1185">Reference proteome</keyword>
<evidence type="ECO:0000259" key="3">
    <source>
        <dbReference type="PROSITE" id="PS01031"/>
    </source>
</evidence>
<proteinExistence type="inferred from homology"/>
<feature type="domain" description="SHSP" evidence="3">
    <location>
        <begin position="47"/>
        <end position="159"/>
    </location>
</feature>
<comment type="similarity">
    <text evidence="1 2">Belongs to the small heat shock protein (HSP20) family.</text>
</comment>
<sequence>MGTLTAPWRQGAQHAWASLAEGWRDLRRRAGGALTRFRHSDAAGREDDAGWGLVATDLRVEDERIVVRMELPGMNREDLQIDINGDRLSVSGEKHLEQESGDGSYRLVQCAYGSFQRDLILPHAVDAQRTQARYRNGVLRIEMPRADRERGRRIPVRAAG</sequence>
<name>A0A4R2NDN5_9BURK</name>
<dbReference type="InterPro" id="IPR031107">
    <property type="entry name" value="Small_HSP"/>
</dbReference>
<evidence type="ECO:0000256" key="2">
    <source>
        <dbReference type="RuleBase" id="RU003616"/>
    </source>
</evidence>
<dbReference type="InterPro" id="IPR002068">
    <property type="entry name" value="A-crystallin/Hsp20_dom"/>
</dbReference>
<comment type="caution">
    <text evidence="4">The sequence shown here is derived from an EMBL/GenBank/DDBJ whole genome shotgun (WGS) entry which is preliminary data.</text>
</comment>
<organism evidence="4 5">
    <name type="scientific">Simplicispira metamorpha</name>
    <dbReference type="NCBI Taxonomy" id="80881"/>
    <lineage>
        <taxon>Bacteria</taxon>
        <taxon>Pseudomonadati</taxon>
        <taxon>Pseudomonadota</taxon>
        <taxon>Betaproteobacteria</taxon>
        <taxon>Burkholderiales</taxon>
        <taxon>Comamonadaceae</taxon>
        <taxon>Simplicispira</taxon>
    </lineage>
</organism>
<dbReference type="CDD" id="cd06464">
    <property type="entry name" value="ACD_sHsps-like"/>
    <property type="match status" value="1"/>
</dbReference>
<accession>A0A4R2NDN5</accession>
<dbReference type="InterPro" id="IPR008978">
    <property type="entry name" value="HSP20-like_chaperone"/>
</dbReference>
<dbReference type="PROSITE" id="PS01031">
    <property type="entry name" value="SHSP"/>
    <property type="match status" value="1"/>
</dbReference>
<dbReference type="Proteomes" id="UP000295182">
    <property type="component" value="Unassembled WGS sequence"/>
</dbReference>
<dbReference type="EMBL" id="SLXH01000006">
    <property type="protein sequence ID" value="TCP19204.1"/>
    <property type="molecule type" value="Genomic_DNA"/>
</dbReference>